<dbReference type="GO" id="GO:0008270">
    <property type="term" value="F:zinc ion binding"/>
    <property type="evidence" value="ECO:0007669"/>
    <property type="project" value="UniProtKB-KW"/>
</dbReference>
<feature type="domain" description="RING-type" evidence="5">
    <location>
        <begin position="64"/>
        <end position="114"/>
    </location>
</feature>
<dbReference type="InterPro" id="IPR013083">
    <property type="entry name" value="Znf_RING/FYVE/PHD"/>
</dbReference>
<dbReference type="EMBL" id="CAJNOQ010045214">
    <property type="protein sequence ID" value="CAF1635597.1"/>
    <property type="molecule type" value="Genomic_DNA"/>
</dbReference>
<keyword evidence="3" id="KW-0862">Zinc</keyword>
<dbReference type="PROSITE" id="PS00518">
    <property type="entry name" value="ZF_RING_1"/>
    <property type="match status" value="1"/>
</dbReference>
<organism evidence="6 8">
    <name type="scientific">Didymodactylos carnosus</name>
    <dbReference type="NCBI Taxonomy" id="1234261"/>
    <lineage>
        <taxon>Eukaryota</taxon>
        <taxon>Metazoa</taxon>
        <taxon>Spiralia</taxon>
        <taxon>Gnathifera</taxon>
        <taxon>Rotifera</taxon>
        <taxon>Eurotatoria</taxon>
        <taxon>Bdelloidea</taxon>
        <taxon>Philodinida</taxon>
        <taxon>Philodinidae</taxon>
        <taxon>Didymodactylos</taxon>
    </lineage>
</organism>
<proteinExistence type="predicted"/>
<name>A0A816DPF0_9BILA</name>
<evidence type="ECO:0000256" key="4">
    <source>
        <dbReference type="PROSITE-ProRule" id="PRU00175"/>
    </source>
</evidence>
<evidence type="ECO:0000256" key="2">
    <source>
        <dbReference type="ARBA" id="ARBA00022771"/>
    </source>
</evidence>
<accession>A0A816DPF0</accession>
<keyword evidence="8" id="KW-1185">Reference proteome</keyword>
<dbReference type="Proteomes" id="UP000681722">
    <property type="component" value="Unassembled WGS sequence"/>
</dbReference>
<evidence type="ECO:0000256" key="3">
    <source>
        <dbReference type="ARBA" id="ARBA00022833"/>
    </source>
</evidence>
<dbReference type="OrthoDB" id="654191at2759"/>
<dbReference type="Pfam" id="PF13445">
    <property type="entry name" value="zf-RING_UBOX"/>
    <property type="match status" value="1"/>
</dbReference>
<dbReference type="EMBL" id="CAJOBC010113476">
    <property type="protein sequence ID" value="CAF4540351.1"/>
    <property type="molecule type" value="Genomic_DNA"/>
</dbReference>
<dbReference type="InterPro" id="IPR027370">
    <property type="entry name" value="Znf-RING_euk"/>
</dbReference>
<reference evidence="6" key="1">
    <citation type="submission" date="2021-02" db="EMBL/GenBank/DDBJ databases">
        <authorList>
            <person name="Nowell W R."/>
        </authorList>
    </citation>
    <scope>NUCLEOTIDE SEQUENCE</scope>
</reference>
<dbReference type="InterPro" id="IPR001841">
    <property type="entry name" value="Znf_RING"/>
</dbReference>
<comment type="caution">
    <text evidence="6">The sequence shown here is derived from an EMBL/GenBank/DDBJ whole genome shotgun (WGS) entry which is preliminary data.</text>
</comment>
<dbReference type="AlphaFoldDB" id="A0A816DPF0"/>
<evidence type="ECO:0000313" key="7">
    <source>
        <dbReference type="EMBL" id="CAF4540351.1"/>
    </source>
</evidence>
<sequence>LANAKFYREFEAEYEVNVNVVMVKRRIDVIGKQSQAYECAELIRQMLEMFHADMPTSTTADAVCPICMSSAEVPYNLQACGHLYCRQCLYSYLESKYDATANSESLKIVCQIDECQKPLLVRDIKSIAAMSIGKLAKARFQAYLREHEEFSECFGIDCKQLIYILTTEHQNVMGNYLKAFMTIFEQNEAIVSCL</sequence>
<dbReference type="Proteomes" id="UP000663829">
    <property type="component" value="Unassembled WGS sequence"/>
</dbReference>
<evidence type="ECO:0000313" key="6">
    <source>
        <dbReference type="EMBL" id="CAF1635597.1"/>
    </source>
</evidence>
<dbReference type="PROSITE" id="PS50089">
    <property type="entry name" value="ZF_RING_2"/>
    <property type="match status" value="1"/>
</dbReference>
<gene>
    <name evidence="6" type="ORF">GPM918_LOCUS44629</name>
    <name evidence="7" type="ORF">SRO942_LOCUS46562</name>
</gene>
<evidence type="ECO:0000259" key="5">
    <source>
        <dbReference type="PROSITE" id="PS50089"/>
    </source>
</evidence>
<dbReference type="Gene3D" id="3.30.40.10">
    <property type="entry name" value="Zinc/RING finger domain, C3HC4 (zinc finger)"/>
    <property type="match status" value="1"/>
</dbReference>
<keyword evidence="1" id="KW-0479">Metal-binding</keyword>
<feature type="non-terminal residue" evidence="6">
    <location>
        <position position="1"/>
    </location>
</feature>
<evidence type="ECO:0000313" key="8">
    <source>
        <dbReference type="Proteomes" id="UP000663829"/>
    </source>
</evidence>
<dbReference type="SUPFAM" id="SSF57850">
    <property type="entry name" value="RING/U-box"/>
    <property type="match status" value="1"/>
</dbReference>
<keyword evidence="2 4" id="KW-0863">Zinc-finger</keyword>
<evidence type="ECO:0000256" key="1">
    <source>
        <dbReference type="ARBA" id="ARBA00022723"/>
    </source>
</evidence>
<dbReference type="InterPro" id="IPR017907">
    <property type="entry name" value="Znf_RING_CS"/>
</dbReference>
<protein>
    <recommendedName>
        <fullName evidence="5">RING-type domain-containing protein</fullName>
    </recommendedName>
</protein>
<dbReference type="SMART" id="SM00184">
    <property type="entry name" value="RING"/>
    <property type="match status" value="1"/>
</dbReference>